<protein>
    <submittedName>
        <fullName evidence="1">OccR-like domain protein</fullName>
    </submittedName>
</protein>
<evidence type="ECO:0000313" key="1">
    <source>
        <dbReference type="EMBL" id="ARU12460.1"/>
    </source>
</evidence>
<keyword evidence="1" id="KW-0614">Plasmid</keyword>
<dbReference type="AlphaFoldDB" id="A0A2P0QJL3"/>
<reference evidence="1" key="1">
    <citation type="journal article" date="2018" name="Plasmid">
        <title>Complete sequence of the tumor-inducing plasmid pTiChry5 from the hypervirulent Agrobacterium tumefaciens strain Chry5.</title>
        <authorList>
            <person name="Shao S."/>
            <person name="Zhang X."/>
            <person name="van Heusden G.P.H."/>
            <person name="Hooykaas P.J."/>
        </authorList>
    </citation>
    <scope>NUCLEOTIDE SEQUENCE</scope>
    <source>
        <strain evidence="1">Chry5</strain>
        <plasmid evidence="1">pTiChry5</plasmid>
    </source>
</reference>
<geneLocation type="plasmid" evidence="1">
    <name>pTiChry5</name>
</geneLocation>
<name>A0A2P0QJL3_AGRTU</name>
<proteinExistence type="predicted"/>
<organism evidence="1">
    <name type="scientific">Agrobacterium tumefaciens</name>
    <dbReference type="NCBI Taxonomy" id="358"/>
    <lineage>
        <taxon>Bacteria</taxon>
        <taxon>Pseudomonadati</taxon>
        <taxon>Pseudomonadota</taxon>
        <taxon>Alphaproteobacteria</taxon>
        <taxon>Hyphomicrobiales</taxon>
        <taxon>Rhizobiaceae</taxon>
        <taxon>Rhizobium/Agrobacterium group</taxon>
        <taxon>Agrobacterium</taxon>
        <taxon>Agrobacterium tumefaciens complex</taxon>
    </lineage>
</organism>
<sequence length="81" mass="8872">MNLSHAAFSLVREGAGIAIIDPAAAIEFKDRIVLRPFSIFIDAGFLEVRSVNGATSIIVDRFATEFWNFHDALMAQSCLVS</sequence>
<dbReference type="EMBL" id="KX388536">
    <property type="protein sequence ID" value="ARU12460.1"/>
    <property type="molecule type" value="Genomic_DNA"/>
</dbReference>
<accession>A0A2P0QJL3</accession>
<gene>
    <name evidence="1" type="ORF">AgrTiChry5_40</name>
</gene>